<dbReference type="Proteomes" id="UP000574390">
    <property type="component" value="Unassembled WGS sequence"/>
</dbReference>
<dbReference type="AlphaFoldDB" id="A0A7J6QBZ2"/>
<dbReference type="EMBL" id="JABANM010030849">
    <property type="protein sequence ID" value="KAF4705571.1"/>
    <property type="molecule type" value="Genomic_DNA"/>
</dbReference>
<gene>
    <name evidence="1" type="ORF">FOZ62_020790</name>
</gene>
<reference evidence="1 2" key="1">
    <citation type="submission" date="2020-04" db="EMBL/GenBank/DDBJ databases">
        <title>Perkinsus olseni comparative genomics.</title>
        <authorList>
            <person name="Bogema D.R."/>
        </authorList>
    </citation>
    <scope>NUCLEOTIDE SEQUENCE [LARGE SCALE GENOMIC DNA]</scope>
    <source>
        <strain evidence="1">ATCC PRA-205</strain>
    </source>
</reference>
<name>A0A7J6QBZ2_PEROL</name>
<evidence type="ECO:0000313" key="2">
    <source>
        <dbReference type="Proteomes" id="UP000574390"/>
    </source>
</evidence>
<evidence type="ECO:0000313" key="1">
    <source>
        <dbReference type="EMBL" id="KAF4705571.1"/>
    </source>
</evidence>
<accession>A0A7J6QBZ2</accession>
<dbReference type="PROSITE" id="PS50096">
    <property type="entry name" value="IQ"/>
    <property type="match status" value="1"/>
</dbReference>
<proteinExistence type="predicted"/>
<sequence length="122" mass="14083">MMIEALVKLQRAVKCYVRRIREQRRAAATRIQAWRRKVVAAREYVIRRSRVRRSVALIEAYRLGVLQRRRMKAAEEDELEALSAVNSPSLERTMILDVTLLLLAPLCSGHASYAGKLTNEFE</sequence>
<protein>
    <submittedName>
        <fullName evidence="1">Uncharacterized protein</fullName>
    </submittedName>
</protein>
<organism evidence="1 2">
    <name type="scientific">Perkinsus olseni</name>
    <name type="common">Perkinsus atlanticus</name>
    <dbReference type="NCBI Taxonomy" id="32597"/>
    <lineage>
        <taxon>Eukaryota</taxon>
        <taxon>Sar</taxon>
        <taxon>Alveolata</taxon>
        <taxon>Perkinsozoa</taxon>
        <taxon>Perkinsea</taxon>
        <taxon>Perkinsida</taxon>
        <taxon>Perkinsidae</taxon>
        <taxon>Perkinsus</taxon>
    </lineage>
</organism>
<comment type="caution">
    <text evidence="1">The sequence shown here is derived from an EMBL/GenBank/DDBJ whole genome shotgun (WGS) entry which is preliminary data.</text>
</comment>